<keyword evidence="1" id="KW-0812">Transmembrane</keyword>
<evidence type="ECO:0000313" key="3">
    <source>
        <dbReference type="EMBL" id="GIJ71700.1"/>
    </source>
</evidence>
<dbReference type="SUPFAM" id="SSF48317">
    <property type="entry name" value="Acid phosphatase/Vanadium-dependent haloperoxidase"/>
    <property type="match status" value="1"/>
</dbReference>
<dbReference type="PANTHER" id="PTHR33987:SF1">
    <property type="entry name" value="CALCINEURIN-LIKE METALLO-PHOSPHOESTERASE SUPERFAMILY PROTEIN"/>
    <property type="match status" value="1"/>
</dbReference>
<reference evidence="3" key="1">
    <citation type="submission" date="2021-01" db="EMBL/GenBank/DDBJ databases">
        <title>Whole genome shotgun sequence of Virgisporangium ochraceum NBRC 16418.</title>
        <authorList>
            <person name="Komaki H."/>
            <person name="Tamura T."/>
        </authorList>
    </citation>
    <scope>NUCLEOTIDE SEQUENCE</scope>
    <source>
        <strain evidence="3">NBRC 16418</strain>
    </source>
</reference>
<keyword evidence="1" id="KW-0472">Membrane</keyword>
<feature type="transmembrane region" description="Helical" evidence="1">
    <location>
        <begin position="322"/>
        <end position="341"/>
    </location>
</feature>
<gene>
    <name evidence="3" type="ORF">Voc01_066170</name>
</gene>
<dbReference type="Gene3D" id="1.20.144.10">
    <property type="entry name" value="Phosphatidic acid phosphatase type 2/haloperoxidase"/>
    <property type="match status" value="1"/>
</dbReference>
<protein>
    <recommendedName>
        <fullName evidence="2">Phosphatidic acid phosphatase type 2/haloperoxidase domain-containing protein</fullName>
    </recommendedName>
</protein>
<dbReference type="CDD" id="cd07389">
    <property type="entry name" value="MPP_PhoD"/>
    <property type="match status" value="1"/>
</dbReference>
<proteinExistence type="predicted"/>
<organism evidence="3 4">
    <name type="scientific">Virgisporangium ochraceum</name>
    <dbReference type="NCBI Taxonomy" id="65505"/>
    <lineage>
        <taxon>Bacteria</taxon>
        <taxon>Bacillati</taxon>
        <taxon>Actinomycetota</taxon>
        <taxon>Actinomycetes</taxon>
        <taxon>Micromonosporales</taxon>
        <taxon>Micromonosporaceae</taxon>
        <taxon>Virgisporangium</taxon>
    </lineage>
</organism>
<feature type="transmembrane region" description="Helical" evidence="1">
    <location>
        <begin position="347"/>
        <end position="368"/>
    </location>
</feature>
<feature type="transmembrane region" description="Helical" evidence="1">
    <location>
        <begin position="521"/>
        <end position="547"/>
    </location>
</feature>
<feature type="transmembrane region" description="Helical" evidence="1">
    <location>
        <begin position="83"/>
        <end position="105"/>
    </location>
</feature>
<dbReference type="Pfam" id="PF01569">
    <property type="entry name" value="PAP2"/>
    <property type="match status" value="1"/>
</dbReference>
<feature type="domain" description="Phosphatidic acid phosphatase type 2/haloperoxidase" evidence="2">
    <location>
        <begin position="253"/>
        <end position="365"/>
    </location>
</feature>
<feature type="transmembrane region" description="Helical" evidence="1">
    <location>
        <begin position="20"/>
        <end position="38"/>
    </location>
</feature>
<sequence length="959" mass="101302">MTGQRHENWYADSDLDRLHIFVPAVMGAGIALSLYTLVRDAVHARRRRSSSRRVTLEAHATARQVLTGGPADAGLLDGLRPRISYLVTALAAAGLAVYVGIGATANYLNPVGYIRDIAWLWAVSLAATALFGLVAAVAGISFVTWPRIPRWQRPLLARTPLGQRPPAPHDADLHPSSLLGWAAATTGATAALMVLMMARAPYMFAAADTWFHDTARGWDWADDFAALDLFGRTSVSVLLVVVIGLGTLRCVPFALAYLGSVAAGLLVDGAVKAAIDRPRPPSSVLAHWTDSFPSGHLIQATLIAGLVPMAVLVLFRRRWLAWGAFGVLGYAVVATTALRLYRGVHWWSDAVGGVLIGTTIVLTVLWILGHGRWHRHCDACPWHRTTGPAGQRHAPAVLLPMPVRRRLAVRRVSRLSLLAAVAVLAGLALTVGVPRNPDGDGLVSQLERPVQLGLLLLAAAAWAVSWRWNAPAAVLLALVGNALGVLSALAYQPLVSMLVAAAFLLPAAGLWLAWQHGRTRTALAAVAAVTVVLCAGTWAGASVAYAHFFGPAHPESTAAVLPVDRVVWVWSGGVTGTSATVVAELARGHRSARLVLRPDPGATEVTTEVVPAGPGRVVRLTATGLRPDTPYAYVLDVDGSPDHSRGVGRLRTMPTGPASFTVALGSCARTGSNGSVFDAIAAVHPLLYLQTGDLHYGNPAAADPALFDALYRRVLTAPAQAALYRSVPVSYVWDDHDYGPNDADSTAPTRGVARAAYRGHVPHHPMPAGDNGAIYQAFSVGRVRFVLTDTRSERTATTMLGAPQLAWLENELVTSARTHALVVWVNPDPWIAAPDPAADNWGAYPAERRHLADVVAGAGIRNLVMLAGDAHMVAIDDGSHTGYSSTGSGGFPLLHAAALDRPGNVKGGPYSEGAFPGAGQFGTLSVTDDGGPTVEVDLAGRNWRGETLVAYHTTIAVPT</sequence>
<accession>A0A8J4A052</accession>
<evidence type="ECO:0000256" key="1">
    <source>
        <dbReference type="SAM" id="Phobius"/>
    </source>
</evidence>
<dbReference type="SUPFAM" id="SSF56300">
    <property type="entry name" value="Metallo-dependent phosphatases"/>
    <property type="match status" value="1"/>
</dbReference>
<dbReference type="AlphaFoldDB" id="A0A8J4A052"/>
<feature type="transmembrane region" description="Helical" evidence="1">
    <location>
        <begin position="415"/>
        <end position="434"/>
    </location>
</feature>
<dbReference type="InterPro" id="IPR029052">
    <property type="entry name" value="Metallo-depent_PP-like"/>
</dbReference>
<feature type="transmembrane region" description="Helical" evidence="1">
    <location>
        <begin position="449"/>
        <end position="466"/>
    </location>
</feature>
<dbReference type="EMBL" id="BOPH01000088">
    <property type="protein sequence ID" value="GIJ71700.1"/>
    <property type="molecule type" value="Genomic_DNA"/>
</dbReference>
<keyword evidence="4" id="KW-1185">Reference proteome</keyword>
<evidence type="ECO:0000259" key="2">
    <source>
        <dbReference type="SMART" id="SM00014"/>
    </source>
</evidence>
<evidence type="ECO:0000313" key="4">
    <source>
        <dbReference type="Proteomes" id="UP000635606"/>
    </source>
</evidence>
<dbReference type="SMART" id="SM00014">
    <property type="entry name" value="acidPPc"/>
    <property type="match status" value="1"/>
</dbReference>
<comment type="caution">
    <text evidence="3">The sequence shown here is derived from an EMBL/GenBank/DDBJ whole genome shotgun (WGS) entry which is preliminary data.</text>
</comment>
<dbReference type="InterPro" id="IPR000326">
    <property type="entry name" value="PAP2/HPO"/>
</dbReference>
<feature type="transmembrane region" description="Helical" evidence="1">
    <location>
        <begin position="117"/>
        <end position="143"/>
    </location>
</feature>
<name>A0A8J4A052_9ACTN</name>
<dbReference type="RefSeq" id="WP_203931542.1">
    <property type="nucleotide sequence ID" value="NZ_BOPH01000088.1"/>
</dbReference>
<feature type="transmembrane region" description="Helical" evidence="1">
    <location>
        <begin position="255"/>
        <end position="275"/>
    </location>
</feature>
<feature type="transmembrane region" description="Helical" evidence="1">
    <location>
        <begin position="295"/>
        <end position="315"/>
    </location>
</feature>
<feature type="transmembrane region" description="Helical" evidence="1">
    <location>
        <begin position="229"/>
        <end position="248"/>
    </location>
</feature>
<dbReference type="InterPro" id="IPR038607">
    <property type="entry name" value="PhoD-like_sf"/>
</dbReference>
<keyword evidence="1" id="KW-1133">Transmembrane helix</keyword>
<dbReference type="InterPro" id="IPR036938">
    <property type="entry name" value="PAP2/HPO_sf"/>
</dbReference>
<dbReference type="Gene3D" id="3.60.21.70">
    <property type="entry name" value="PhoD-like phosphatase"/>
    <property type="match status" value="1"/>
</dbReference>
<feature type="transmembrane region" description="Helical" evidence="1">
    <location>
        <begin position="473"/>
        <end position="491"/>
    </location>
</feature>
<dbReference type="Proteomes" id="UP000635606">
    <property type="component" value="Unassembled WGS sequence"/>
</dbReference>
<dbReference type="InterPro" id="IPR018946">
    <property type="entry name" value="PhoD-like_MPP"/>
</dbReference>
<dbReference type="PANTHER" id="PTHR33987">
    <property type="entry name" value="CALCINEURIN-LIKE METALLO-PHOSPHOESTERASE SUPERFAMILY PROTEIN"/>
    <property type="match status" value="1"/>
</dbReference>
<feature type="transmembrane region" description="Helical" evidence="1">
    <location>
        <begin position="178"/>
        <end position="198"/>
    </location>
</feature>
<dbReference type="Pfam" id="PF09423">
    <property type="entry name" value="PhoD"/>
    <property type="match status" value="1"/>
</dbReference>
<feature type="transmembrane region" description="Helical" evidence="1">
    <location>
        <begin position="497"/>
        <end position="514"/>
    </location>
</feature>